<dbReference type="EMBL" id="JBEPCV010000001">
    <property type="protein sequence ID" value="MER6902608.1"/>
    <property type="molecule type" value="Genomic_DNA"/>
</dbReference>
<gene>
    <name evidence="2" type="ORF">ABT322_02280</name>
</gene>
<organism evidence="2 3">
    <name type="scientific">Streptomyces flaveolus</name>
    <dbReference type="NCBI Taxonomy" id="67297"/>
    <lineage>
        <taxon>Bacteria</taxon>
        <taxon>Bacillati</taxon>
        <taxon>Actinomycetota</taxon>
        <taxon>Actinomycetes</taxon>
        <taxon>Kitasatosporales</taxon>
        <taxon>Streptomycetaceae</taxon>
        <taxon>Streptomyces</taxon>
    </lineage>
</organism>
<reference evidence="2 3" key="1">
    <citation type="submission" date="2024-06" db="EMBL/GenBank/DDBJ databases">
        <title>The Natural Products Discovery Center: Release of the First 8490 Sequenced Strains for Exploring Actinobacteria Biosynthetic Diversity.</title>
        <authorList>
            <person name="Kalkreuter E."/>
            <person name="Kautsar S.A."/>
            <person name="Yang D."/>
            <person name="Bader C.D."/>
            <person name="Teijaro C.N."/>
            <person name="Fluegel L."/>
            <person name="Davis C.M."/>
            <person name="Simpson J.R."/>
            <person name="Lauterbach L."/>
            <person name="Steele A.D."/>
            <person name="Gui C."/>
            <person name="Meng S."/>
            <person name="Li G."/>
            <person name="Viehrig K."/>
            <person name="Ye F."/>
            <person name="Su P."/>
            <person name="Kiefer A.F."/>
            <person name="Nichols A."/>
            <person name="Cepeda A.J."/>
            <person name="Yan W."/>
            <person name="Fan B."/>
            <person name="Jiang Y."/>
            <person name="Adhikari A."/>
            <person name="Zheng C.-J."/>
            <person name="Schuster L."/>
            <person name="Cowan T.M."/>
            <person name="Smanski M.J."/>
            <person name="Chevrette M.G."/>
            <person name="De Carvalho L.P.S."/>
            <person name="Shen B."/>
        </authorList>
    </citation>
    <scope>NUCLEOTIDE SEQUENCE [LARGE SCALE GENOMIC DNA]</scope>
    <source>
        <strain evidence="2 3">NPDC000632</strain>
    </source>
</reference>
<feature type="chain" id="PRO_5047300897" description="Integral membrane protein" evidence="1">
    <location>
        <begin position="32"/>
        <end position="274"/>
    </location>
</feature>
<name>A0ABV1V7Z1_9ACTN</name>
<keyword evidence="3" id="KW-1185">Reference proteome</keyword>
<protein>
    <recommendedName>
        <fullName evidence="4">Integral membrane protein</fullName>
    </recommendedName>
</protein>
<dbReference type="RefSeq" id="WP_350719271.1">
    <property type="nucleotide sequence ID" value="NZ_JBEPCO010000014.1"/>
</dbReference>
<evidence type="ECO:0000313" key="2">
    <source>
        <dbReference type="EMBL" id="MER6902608.1"/>
    </source>
</evidence>
<dbReference type="Proteomes" id="UP001490330">
    <property type="component" value="Unassembled WGS sequence"/>
</dbReference>
<evidence type="ECO:0008006" key="4">
    <source>
        <dbReference type="Google" id="ProtNLM"/>
    </source>
</evidence>
<dbReference type="PROSITE" id="PS51257">
    <property type="entry name" value="PROKAR_LIPOPROTEIN"/>
    <property type="match status" value="1"/>
</dbReference>
<proteinExistence type="predicted"/>
<accession>A0ABV1V7Z1</accession>
<evidence type="ECO:0000313" key="3">
    <source>
        <dbReference type="Proteomes" id="UP001490330"/>
    </source>
</evidence>
<evidence type="ECO:0000256" key="1">
    <source>
        <dbReference type="SAM" id="SignalP"/>
    </source>
</evidence>
<feature type="signal peptide" evidence="1">
    <location>
        <begin position="1"/>
        <end position="31"/>
    </location>
</feature>
<keyword evidence="1" id="KW-0732">Signal</keyword>
<comment type="caution">
    <text evidence="2">The sequence shown here is derived from an EMBL/GenBank/DDBJ whole genome shotgun (WGS) entry which is preliminary data.</text>
</comment>
<sequence length="274" mass="29294">MRSAGPTRTLITAMLCAAAVLLLGACGTEVAGRGNGTSPSRTTAEPIPWTTMQPSAVTGVRLGEDHRTLLLDTQVPSGPHPCVRELKAVLTDPLSDLARVQVTFTSPSGDRASGCTEESTATAQVRLPEPLGDRDVIVDNYTRFTADGATPPALRLCGELGCTPPATGCTAPSYEQALKAVDAPMHTYRNAEHCDGKWLVLDFSWRTGPICGDTTNPACTSRLGDRWFYRAKKTGWDPFFRTATGGCEAVQQREPEFPTRLCASLPPLSRSGTE</sequence>